<dbReference type="Proteomes" id="UP000652176">
    <property type="component" value="Unassembled WGS sequence"/>
</dbReference>
<proteinExistence type="predicted"/>
<organism evidence="1 2">
    <name type="scientific">Methylomonas albis</name>
    <dbReference type="NCBI Taxonomy" id="1854563"/>
    <lineage>
        <taxon>Bacteria</taxon>
        <taxon>Pseudomonadati</taxon>
        <taxon>Pseudomonadota</taxon>
        <taxon>Gammaproteobacteria</taxon>
        <taxon>Methylococcales</taxon>
        <taxon>Methylococcaceae</taxon>
        <taxon>Methylomonas</taxon>
    </lineage>
</organism>
<evidence type="ECO:0000313" key="2">
    <source>
        <dbReference type="Proteomes" id="UP000652176"/>
    </source>
</evidence>
<gene>
    <name evidence="1" type="ORF">IE877_10190</name>
</gene>
<sequence>MGRSMPFFGGKEDFFDHGGYLQHWVAAIFSSDDFFEAPKCSCTFVV</sequence>
<comment type="caution">
    <text evidence="1">The sequence shown here is derived from an EMBL/GenBank/DDBJ whole genome shotgun (WGS) entry which is preliminary data.</text>
</comment>
<dbReference type="EMBL" id="JACXSS010000001">
    <property type="protein sequence ID" value="MBD9356255.1"/>
    <property type="molecule type" value="Genomic_DNA"/>
</dbReference>
<protein>
    <submittedName>
        <fullName evidence="1">Uncharacterized protein</fullName>
    </submittedName>
</protein>
<name>A0ABR9CZF2_9GAMM</name>
<keyword evidence="2" id="KW-1185">Reference proteome</keyword>
<dbReference type="RefSeq" id="WP_192374628.1">
    <property type="nucleotide sequence ID" value="NZ_JACXSS010000001.1"/>
</dbReference>
<accession>A0ABR9CZF2</accession>
<evidence type="ECO:0000313" key="1">
    <source>
        <dbReference type="EMBL" id="MBD9356255.1"/>
    </source>
</evidence>
<reference evidence="1 2" key="1">
    <citation type="submission" date="2020-09" db="EMBL/GenBank/DDBJ databases">
        <title>Methylomonas albis sp. nov. and Methylomonas fluvii sp. nov.: Two cold-adapted methanotrophs from the River Elbe and an amended description of Methylovulum psychrotolerans strain Eb1.</title>
        <authorList>
            <person name="Bussmann I.K."/>
            <person name="Klings K.-W."/>
            <person name="Warnstedt J."/>
            <person name="Hoppert M."/>
            <person name="Saborowski A."/>
            <person name="Horn F."/>
            <person name="Liebner S."/>
        </authorList>
    </citation>
    <scope>NUCLEOTIDE SEQUENCE [LARGE SCALE GENOMIC DNA]</scope>
    <source>
        <strain evidence="1 2">EbA</strain>
    </source>
</reference>